<sequence length="66" mass="7716">MKMTTTFKMKMMIVFDEDEDDPLTCGRIEDEDEDHLFGCDNNEDEDDDPLGCNIWQKMKILLSATH</sequence>
<name>A0A5D3CSQ6_CUCMM</name>
<dbReference type="Proteomes" id="UP000321947">
    <property type="component" value="Unassembled WGS sequence"/>
</dbReference>
<evidence type="ECO:0000313" key="4">
    <source>
        <dbReference type="Proteomes" id="UP000321947"/>
    </source>
</evidence>
<comment type="caution">
    <text evidence="2">The sequence shown here is derived from an EMBL/GenBank/DDBJ whole genome shotgun (WGS) entry which is preliminary data.</text>
</comment>
<reference evidence="3 4" key="1">
    <citation type="submission" date="2019-08" db="EMBL/GenBank/DDBJ databases">
        <title>Draft genome sequences of two oriental melons (Cucumis melo L. var makuwa).</title>
        <authorList>
            <person name="Kwon S.-Y."/>
        </authorList>
    </citation>
    <scope>NUCLEOTIDE SEQUENCE [LARGE SCALE GENOMIC DNA]</scope>
    <source>
        <strain evidence="4">cv. Chang Bougi</strain>
        <strain evidence="3">cv. SW 3</strain>
        <tissue evidence="2">Leaf</tissue>
    </source>
</reference>
<dbReference type="AlphaFoldDB" id="A0A5D3CSQ6"/>
<organism evidence="2 4">
    <name type="scientific">Cucumis melo var. makuwa</name>
    <name type="common">Oriental melon</name>
    <dbReference type="NCBI Taxonomy" id="1194695"/>
    <lineage>
        <taxon>Eukaryota</taxon>
        <taxon>Viridiplantae</taxon>
        <taxon>Streptophyta</taxon>
        <taxon>Embryophyta</taxon>
        <taxon>Tracheophyta</taxon>
        <taxon>Spermatophyta</taxon>
        <taxon>Magnoliopsida</taxon>
        <taxon>eudicotyledons</taxon>
        <taxon>Gunneridae</taxon>
        <taxon>Pentapetalae</taxon>
        <taxon>rosids</taxon>
        <taxon>fabids</taxon>
        <taxon>Cucurbitales</taxon>
        <taxon>Cucurbitaceae</taxon>
        <taxon>Benincaseae</taxon>
        <taxon>Cucumis</taxon>
    </lineage>
</organism>
<protein>
    <submittedName>
        <fullName evidence="2">Glutamic acid-rich protein-like</fullName>
    </submittedName>
</protein>
<gene>
    <name evidence="2" type="ORF">E5676_scaffold2754G00170</name>
    <name evidence="1" type="ORF">E6C27_scaffold115G00350</name>
</gene>
<dbReference type="Proteomes" id="UP000321393">
    <property type="component" value="Unassembled WGS sequence"/>
</dbReference>
<evidence type="ECO:0000313" key="2">
    <source>
        <dbReference type="EMBL" id="TYK14967.1"/>
    </source>
</evidence>
<evidence type="ECO:0000313" key="1">
    <source>
        <dbReference type="EMBL" id="KAA0047573.1"/>
    </source>
</evidence>
<accession>A0A5D3CSQ6</accession>
<dbReference type="EMBL" id="SSTD01008735">
    <property type="protein sequence ID" value="TYK14967.1"/>
    <property type="molecule type" value="Genomic_DNA"/>
</dbReference>
<dbReference type="EMBL" id="SSTE01013117">
    <property type="protein sequence ID" value="KAA0047573.1"/>
    <property type="molecule type" value="Genomic_DNA"/>
</dbReference>
<evidence type="ECO:0000313" key="3">
    <source>
        <dbReference type="Proteomes" id="UP000321393"/>
    </source>
</evidence>
<proteinExistence type="predicted"/>